<evidence type="ECO:0000313" key="2">
    <source>
        <dbReference type="Proteomes" id="UP000004849"/>
    </source>
</evidence>
<protein>
    <submittedName>
        <fullName evidence="1">Uncharacterized protein</fullName>
    </submittedName>
</protein>
<evidence type="ECO:0000313" key="1">
    <source>
        <dbReference type="EMBL" id="EEB27399.1"/>
    </source>
</evidence>
<reference evidence="1 2" key="1">
    <citation type="submission" date="2008-10" db="EMBL/GenBank/DDBJ databases">
        <title>Draft genome sequence of Bacteroides dorei (DSM 17855).</title>
        <authorList>
            <person name="Sudarsanam P."/>
            <person name="Ley R."/>
            <person name="Guruge J."/>
            <person name="Turnbaugh P.J."/>
            <person name="Mahowald M."/>
            <person name="Liep D."/>
            <person name="Gordon J."/>
        </authorList>
    </citation>
    <scope>NUCLEOTIDE SEQUENCE [LARGE SCALE GENOMIC DNA]</scope>
    <source>
        <strain evidence="1 2">DSM 17855</strain>
    </source>
</reference>
<name>B6VS18_9BACT</name>
<accession>B6VS18</accession>
<dbReference type="EMBL" id="ABWZ01000002">
    <property type="protein sequence ID" value="EEB27399.1"/>
    <property type="molecule type" value="Genomic_DNA"/>
</dbReference>
<dbReference type="HOGENOM" id="CLU_3095445_0_0_10"/>
<gene>
    <name evidence="1" type="ORF">BACDOR_00067</name>
</gene>
<sequence length="51" mass="6067">MQGQEYKKYFICFAYLSLTAKLLWNNTCTFVSETGKLCRLSWKCRTKNHIV</sequence>
<dbReference type="Proteomes" id="UP000004849">
    <property type="component" value="Unassembled WGS sequence"/>
</dbReference>
<organism evidence="1 2">
    <name type="scientific">Phocaeicola dorei DSM 17855</name>
    <dbReference type="NCBI Taxonomy" id="483217"/>
    <lineage>
        <taxon>Bacteria</taxon>
        <taxon>Pseudomonadati</taxon>
        <taxon>Bacteroidota</taxon>
        <taxon>Bacteroidia</taxon>
        <taxon>Bacteroidales</taxon>
        <taxon>Bacteroidaceae</taxon>
        <taxon>Phocaeicola</taxon>
    </lineage>
</organism>
<proteinExistence type="predicted"/>
<dbReference type="AlphaFoldDB" id="B6VS18"/>
<reference evidence="1 2" key="2">
    <citation type="submission" date="2008-10" db="EMBL/GenBank/DDBJ databases">
        <authorList>
            <person name="Fulton L."/>
            <person name="Clifton S."/>
            <person name="Fulton B."/>
            <person name="Xu J."/>
            <person name="Minx P."/>
            <person name="Pepin K.H."/>
            <person name="Johnson M."/>
            <person name="Thiruvilangam P."/>
            <person name="Bhonagiri V."/>
            <person name="Nash W.E."/>
            <person name="Mardis E.R."/>
            <person name="Wilson R.K."/>
        </authorList>
    </citation>
    <scope>NUCLEOTIDE SEQUENCE [LARGE SCALE GENOMIC DNA]</scope>
    <source>
        <strain evidence="1 2">DSM 17855</strain>
    </source>
</reference>